<feature type="region of interest" description="Disordered" evidence="1">
    <location>
        <begin position="146"/>
        <end position="167"/>
    </location>
</feature>
<proteinExistence type="predicted"/>
<sequence length="167" mass="18075">MYSSKAGACNNKTTPLHAQTTPFTLSSSPVSSPSSCSSNAVINSCSSLGFCIYNAFAADLRRSLWIYIAHDSNIQNPASISFLNIKLSPSLLSSQPLLVRKNGFEHLKVRLMSMSASVIPSITSHPREPFMQPSIVPAPSPTIQGPVASPTVGSSRRHRHHYRHGMI</sequence>
<organism evidence="2 3">
    <name type="scientific">Cynara cardunculus var. scolymus</name>
    <name type="common">Globe artichoke</name>
    <name type="synonym">Cynara scolymus</name>
    <dbReference type="NCBI Taxonomy" id="59895"/>
    <lineage>
        <taxon>Eukaryota</taxon>
        <taxon>Viridiplantae</taxon>
        <taxon>Streptophyta</taxon>
        <taxon>Embryophyta</taxon>
        <taxon>Tracheophyta</taxon>
        <taxon>Spermatophyta</taxon>
        <taxon>Magnoliopsida</taxon>
        <taxon>eudicotyledons</taxon>
        <taxon>Gunneridae</taxon>
        <taxon>Pentapetalae</taxon>
        <taxon>asterids</taxon>
        <taxon>campanulids</taxon>
        <taxon>Asterales</taxon>
        <taxon>Asteraceae</taxon>
        <taxon>Carduoideae</taxon>
        <taxon>Cardueae</taxon>
        <taxon>Carduinae</taxon>
        <taxon>Cynara</taxon>
    </lineage>
</organism>
<protein>
    <submittedName>
        <fullName evidence="2">Uncharacterized protein</fullName>
    </submittedName>
</protein>
<dbReference type="EMBL" id="LEKV01004559">
    <property type="protein sequence ID" value="KVH94277.1"/>
    <property type="molecule type" value="Genomic_DNA"/>
</dbReference>
<gene>
    <name evidence="2" type="ORF">Ccrd_003672</name>
</gene>
<comment type="caution">
    <text evidence="2">The sequence shown here is derived from an EMBL/GenBank/DDBJ whole genome shotgun (WGS) entry which is preliminary data.</text>
</comment>
<keyword evidence="3" id="KW-1185">Reference proteome</keyword>
<evidence type="ECO:0000256" key="1">
    <source>
        <dbReference type="SAM" id="MobiDB-lite"/>
    </source>
</evidence>
<dbReference type="Gramene" id="KVH94277">
    <property type="protein sequence ID" value="KVH94277"/>
    <property type="gene ID" value="Ccrd_003672"/>
</dbReference>
<name>A0A103XP12_CYNCS</name>
<evidence type="ECO:0000313" key="3">
    <source>
        <dbReference type="Proteomes" id="UP000243975"/>
    </source>
</evidence>
<feature type="non-terminal residue" evidence="2">
    <location>
        <position position="1"/>
    </location>
</feature>
<evidence type="ECO:0000313" key="2">
    <source>
        <dbReference type="EMBL" id="KVH94277.1"/>
    </source>
</evidence>
<feature type="compositionally biased region" description="Basic residues" evidence="1">
    <location>
        <begin position="155"/>
        <end position="167"/>
    </location>
</feature>
<reference evidence="2 3" key="1">
    <citation type="journal article" date="2016" name="Sci. Rep.">
        <title>The genome sequence of the outbreeding globe artichoke constructed de novo incorporating a phase-aware low-pass sequencing strategy of F1 progeny.</title>
        <authorList>
            <person name="Scaglione D."/>
            <person name="Reyes-Chin-Wo S."/>
            <person name="Acquadro A."/>
            <person name="Froenicke L."/>
            <person name="Portis E."/>
            <person name="Beitel C."/>
            <person name="Tirone M."/>
            <person name="Mauro R."/>
            <person name="Lo Monaco A."/>
            <person name="Mauromicale G."/>
            <person name="Faccioli P."/>
            <person name="Cattivelli L."/>
            <person name="Rieseberg L."/>
            <person name="Michelmore R."/>
            <person name="Lanteri S."/>
        </authorList>
    </citation>
    <scope>NUCLEOTIDE SEQUENCE [LARGE SCALE GENOMIC DNA]</scope>
    <source>
        <strain evidence="2">2C</strain>
    </source>
</reference>
<dbReference type="Proteomes" id="UP000243975">
    <property type="component" value="Unassembled WGS sequence"/>
</dbReference>
<accession>A0A103XP12</accession>
<dbReference type="AlphaFoldDB" id="A0A103XP12"/>